<gene>
    <name evidence="1" type="ORF">GNI_061150</name>
</gene>
<name>A0A023B8F7_GRENI</name>
<sequence>MDALPDAEMARPGQTYSESPDVLEPLAKMMLSSEFIETCVLGTITKFLWTLNVVAREQPVSCGLSTQQQEYVRRWVDEYGDLASVQNIIPMRLVKPLPDSLESLAKTYDKIFVARDAETGDEVSFPFP</sequence>
<reference evidence="1" key="1">
    <citation type="submission" date="2013-12" db="EMBL/GenBank/DDBJ databases">
        <authorList>
            <person name="Omoto C.K."/>
            <person name="Sibley D."/>
            <person name="Venepally P."/>
            <person name="Hadjithomas M."/>
            <person name="Karamycheva S."/>
            <person name="Brunk B."/>
            <person name="Roos D."/>
            <person name="Caler E."/>
            <person name="Lorenzi H."/>
        </authorList>
    </citation>
    <scope>NUCLEOTIDE SEQUENCE</scope>
</reference>
<keyword evidence="2" id="KW-1185">Reference proteome</keyword>
<dbReference type="EMBL" id="AFNH02000463">
    <property type="protein sequence ID" value="EZG68847.1"/>
    <property type="molecule type" value="Genomic_DNA"/>
</dbReference>
<dbReference type="RefSeq" id="XP_011134541.1">
    <property type="nucleotide sequence ID" value="XM_011136239.1"/>
</dbReference>
<evidence type="ECO:0000313" key="2">
    <source>
        <dbReference type="Proteomes" id="UP000019763"/>
    </source>
</evidence>
<evidence type="ECO:0000313" key="1">
    <source>
        <dbReference type="EMBL" id="EZG68847.1"/>
    </source>
</evidence>
<dbReference type="Proteomes" id="UP000019763">
    <property type="component" value="Unassembled WGS sequence"/>
</dbReference>
<dbReference type="AlphaFoldDB" id="A0A023B8F7"/>
<organism evidence="1 2">
    <name type="scientific">Gregarina niphandrodes</name>
    <name type="common">Septate eugregarine</name>
    <dbReference type="NCBI Taxonomy" id="110365"/>
    <lineage>
        <taxon>Eukaryota</taxon>
        <taxon>Sar</taxon>
        <taxon>Alveolata</taxon>
        <taxon>Apicomplexa</taxon>
        <taxon>Conoidasida</taxon>
        <taxon>Gregarinasina</taxon>
        <taxon>Eugregarinorida</taxon>
        <taxon>Gregarinidae</taxon>
        <taxon>Gregarina</taxon>
    </lineage>
</organism>
<dbReference type="GeneID" id="22912244"/>
<proteinExistence type="predicted"/>
<dbReference type="VEuPathDB" id="CryptoDB:GNI_061150"/>
<comment type="caution">
    <text evidence="1">The sequence shown here is derived from an EMBL/GenBank/DDBJ whole genome shotgun (WGS) entry which is preliminary data.</text>
</comment>
<accession>A0A023B8F7</accession>
<protein>
    <submittedName>
        <fullName evidence="1">Uncharacterized protein</fullName>
    </submittedName>
</protein>